<organism evidence="5 6">
    <name type="scientific">Neocucurbitaria cava</name>
    <dbReference type="NCBI Taxonomy" id="798079"/>
    <lineage>
        <taxon>Eukaryota</taxon>
        <taxon>Fungi</taxon>
        <taxon>Dikarya</taxon>
        <taxon>Ascomycota</taxon>
        <taxon>Pezizomycotina</taxon>
        <taxon>Dothideomycetes</taxon>
        <taxon>Pleosporomycetidae</taxon>
        <taxon>Pleosporales</taxon>
        <taxon>Pleosporineae</taxon>
        <taxon>Cucurbitariaceae</taxon>
        <taxon>Neocucurbitaria</taxon>
    </lineage>
</organism>
<dbReference type="PANTHER" id="PTHR13256">
    <property type="entry name" value="N-ACETYLTRANSFERASE 9"/>
    <property type="match status" value="1"/>
</dbReference>
<keyword evidence="2" id="KW-0808">Transferase</keyword>
<dbReference type="InterPro" id="IPR039135">
    <property type="entry name" value="NAT9-like"/>
</dbReference>
<feature type="domain" description="N-acetyltransferase" evidence="4">
    <location>
        <begin position="13"/>
        <end position="223"/>
    </location>
</feature>
<protein>
    <recommendedName>
        <fullName evidence="4">N-acetyltransferase domain-containing protein</fullName>
    </recommendedName>
</protein>
<dbReference type="OrthoDB" id="5043642at2759"/>
<comment type="similarity">
    <text evidence="1">Belongs to the acetyltransferase family. GNAT subfamily.</text>
</comment>
<dbReference type="InterPro" id="IPR000182">
    <property type="entry name" value="GNAT_dom"/>
</dbReference>
<evidence type="ECO:0000259" key="4">
    <source>
        <dbReference type="Pfam" id="PF13302"/>
    </source>
</evidence>
<dbReference type="PANTHER" id="PTHR13256:SF16">
    <property type="entry name" value="ALPHA_BETA-TUBULIN-N-ACETYLTRANSFERASE 9"/>
    <property type="match status" value="1"/>
</dbReference>
<dbReference type="InterPro" id="IPR016181">
    <property type="entry name" value="Acyl_CoA_acyltransferase"/>
</dbReference>
<dbReference type="Pfam" id="PF13302">
    <property type="entry name" value="Acetyltransf_3"/>
    <property type="match status" value="1"/>
</dbReference>
<comment type="caution">
    <text evidence="5">The sequence shown here is derived from an EMBL/GenBank/DDBJ whole genome shotgun (WGS) entry which is preliminary data.</text>
</comment>
<keyword evidence="3" id="KW-0012">Acyltransferase</keyword>
<dbReference type="Proteomes" id="UP001140560">
    <property type="component" value="Unassembled WGS sequence"/>
</dbReference>
<dbReference type="AlphaFoldDB" id="A0A9W8Y8P5"/>
<gene>
    <name evidence="5" type="ORF">N0V83_005295</name>
</gene>
<evidence type="ECO:0000313" key="6">
    <source>
        <dbReference type="Proteomes" id="UP001140560"/>
    </source>
</evidence>
<reference evidence="5" key="1">
    <citation type="submission" date="2022-10" db="EMBL/GenBank/DDBJ databases">
        <title>Tapping the CABI collections for fungal endophytes: first genome assemblies for Collariella, Neodidymelliopsis, Ascochyta clinopodiicola, Didymella pomorum, Didymosphaeria variabile, Neocosmospora piperis and Neocucurbitaria cava.</title>
        <authorList>
            <person name="Hill R."/>
        </authorList>
    </citation>
    <scope>NUCLEOTIDE SEQUENCE</scope>
    <source>
        <strain evidence="5">IMI 356814</strain>
    </source>
</reference>
<evidence type="ECO:0000256" key="3">
    <source>
        <dbReference type="ARBA" id="ARBA00023315"/>
    </source>
</evidence>
<evidence type="ECO:0000256" key="1">
    <source>
        <dbReference type="ARBA" id="ARBA00009342"/>
    </source>
</evidence>
<dbReference type="EMBL" id="JAPEUY010000008">
    <property type="protein sequence ID" value="KAJ4370773.1"/>
    <property type="molecule type" value="Genomic_DNA"/>
</dbReference>
<proteinExistence type="inferred from homology"/>
<sequence>MKLNENDAILTPRILLVPYSAHHVPTYHTWMQDEDLQKLTASEPLTLEEEYAMQRSWRSDADKLTFIVCTAPQDHVNVGSIAPEKLDAPEHMIGDVNLFLYEDEDEDEDEEAVEQAAGHGHVTKVGEAKPKALIGELEIMIARPEQRGKGLARETLIAFLWYISTYPASILAEYDSDTTTNTRVEVEAAGGDRGARTWLKYLRVKIDKDNVRSIRLFEGVGFTRTSGEANYFGEVELRSSVVEGRFVDVEKRVGMEGWW</sequence>
<accession>A0A9W8Y8P5</accession>
<dbReference type="SUPFAM" id="SSF55729">
    <property type="entry name" value="Acyl-CoA N-acyltransferases (Nat)"/>
    <property type="match status" value="1"/>
</dbReference>
<evidence type="ECO:0000313" key="5">
    <source>
        <dbReference type="EMBL" id="KAJ4370773.1"/>
    </source>
</evidence>
<name>A0A9W8Y8P5_9PLEO</name>
<dbReference type="Gene3D" id="3.40.630.30">
    <property type="match status" value="1"/>
</dbReference>
<evidence type="ECO:0000256" key="2">
    <source>
        <dbReference type="ARBA" id="ARBA00022679"/>
    </source>
</evidence>
<dbReference type="GO" id="GO:0008080">
    <property type="term" value="F:N-acetyltransferase activity"/>
    <property type="evidence" value="ECO:0007669"/>
    <property type="project" value="InterPro"/>
</dbReference>
<keyword evidence="6" id="KW-1185">Reference proteome</keyword>